<dbReference type="Proteomes" id="UP001320706">
    <property type="component" value="Unassembled WGS sequence"/>
</dbReference>
<protein>
    <submittedName>
        <fullName evidence="1">Uncharacterized protein</fullName>
    </submittedName>
</protein>
<name>A0ACC3SN20_9PEZI</name>
<reference evidence="1" key="1">
    <citation type="submission" date="2024-02" db="EMBL/GenBank/DDBJ databases">
        <title>Metagenome Assembled Genome of Zalaria obscura JY119.</title>
        <authorList>
            <person name="Vighnesh L."/>
            <person name="Jagadeeshwari U."/>
            <person name="Venkata Ramana C."/>
            <person name="Sasikala C."/>
        </authorList>
    </citation>
    <scope>NUCLEOTIDE SEQUENCE</scope>
    <source>
        <strain evidence="1">JY119</strain>
    </source>
</reference>
<accession>A0ACC3SN20</accession>
<sequence length="498" mass="55905">MAWGPSAGLQLLSVNQQIHEELVMMPYQINNFNITSTTVLRPWLEMLGRDGRQRLGSLHFDLNLSYDEKVKTAIVPYILFDMICECTGLKYLCIRLDVPSELARRPVLAGSVEGERPEGGKDLLEEWPHQRDGGLVGRGYDGAVDLEERKAGQGCPPGRCKGDAHLVSPERGGAYSWSLERVDSVVMQVSSMGIKTYLHRRKHEKALLADEPGRIDRFATSWILPPPVLFFIRALISLYAFTTIFTEIGIDRARGDSVANRQSFSYFTVLGYWGLAFYFAFAAAHTGSYWIRGRSWLSSWPRPLQWLHSLLYSSITVFPFLVTGMLPAPSAYGAALTLYLAVFWAALAAGATITPYKTWGNVSEHALNSVFAFFEIVIPRTRPHPWINLPALIVVLAAYLGLAYLTHATQGWYPYSFLNPNPDRNGFVTGICIGILCAMIVFFIVVRFVIKLRRYLTEEKMGMRGNFSSRDMHVQPERSIEEGSVQMTEATPKRSAVS</sequence>
<evidence type="ECO:0000313" key="2">
    <source>
        <dbReference type="Proteomes" id="UP001320706"/>
    </source>
</evidence>
<evidence type="ECO:0000313" key="1">
    <source>
        <dbReference type="EMBL" id="KAK8219877.1"/>
    </source>
</evidence>
<proteinExistence type="predicted"/>
<gene>
    <name evidence="1" type="ORF">M8818_000851</name>
</gene>
<organism evidence="1 2">
    <name type="scientific">Zalaria obscura</name>
    <dbReference type="NCBI Taxonomy" id="2024903"/>
    <lineage>
        <taxon>Eukaryota</taxon>
        <taxon>Fungi</taxon>
        <taxon>Dikarya</taxon>
        <taxon>Ascomycota</taxon>
        <taxon>Pezizomycotina</taxon>
        <taxon>Dothideomycetes</taxon>
        <taxon>Dothideomycetidae</taxon>
        <taxon>Dothideales</taxon>
        <taxon>Zalariaceae</taxon>
        <taxon>Zalaria</taxon>
    </lineage>
</organism>
<dbReference type="EMBL" id="JAMKPW020000003">
    <property type="protein sequence ID" value="KAK8219877.1"/>
    <property type="molecule type" value="Genomic_DNA"/>
</dbReference>
<comment type="caution">
    <text evidence="1">The sequence shown here is derived from an EMBL/GenBank/DDBJ whole genome shotgun (WGS) entry which is preliminary data.</text>
</comment>
<keyword evidence="2" id="KW-1185">Reference proteome</keyword>